<name>A0A8J6K9H7_ELECQ</name>
<dbReference type="InterPro" id="IPR039882">
    <property type="entry name" value="ZN414"/>
</dbReference>
<dbReference type="OrthoDB" id="8730587at2759"/>
<keyword evidence="1" id="KW-0862">Zinc</keyword>
<organism evidence="4 5">
    <name type="scientific">Eleutherodactylus coqui</name>
    <name type="common">Puerto Rican coqui</name>
    <dbReference type="NCBI Taxonomy" id="57060"/>
    <lineage>
        <taxon>Eukaryota</taxon>
        <taxon>Metazoa</taxon>
        <taxon>Chordata</taxon>
        <taxon>Craniata</taxon>
        <taxon>Vertebrata</taxon>
        <taxon>Euteleostomi</taxon>
        <taxon>Amphibia</taxon>
        <taxon>Batrachia</taxon>
        <taxon>Anura</taxon>
        <taxon>Neobatrachia</taxon>
        <taxon>Hyloidea</taxon>
        <taxon>Eleutherodactylidae</taxon>
        <taxon>Eleutherodactylinae</taxon>
        <taxon>Eleutherodactylus</taxon>
        <taxon>Eleutherodactylus</taxon>
    </lineage>
</organism>
<evidence type="ECO:0000313" key="4">
    <source>
        <dbReference type="EMBL" id="KAG9480469.1"/>
    </source>
</evidence>
<keyword evidence="5" id="KW-1185">Reference proteome</keyword>
<proteinExistence type="predicted"/>
<dbReference type="PROSITE" id="PS00028">
    <property type="entry name" value="ZINC_FINGER_C2H2_1"/>
    <property type="match status" value="2"/>
</dbReference>
<sequence>EKQEEPTAEAQPAGSLPSTPQSVRGVKVETKRPREAGRKRNPAPSKRGHRCSTYGCNRTFLNMQELIHHVSIHYKPTQSMQDKKFVCSIIGCGEMLDSMQDLMSHLKVHYKPNRYFKCENCMQHFRTHRSLFKHLHVCSDNAARAASQGTASVPASDSESATPAGPASRQTSVIQCVKKDAAFPVSDDTPTTSMAAVASTSTLPGGHLSSMSNLVSQATNSFPAYDPNLFAGRAPGPSPTSAANSYLPYMNPSTYNLPQASISQRLKPFLGNQSLPASNAMWKKNQGHTANSRIIWEHTRGNYRCMQCNFSTPTRDQMDKHIELFHKNPPSTRMNEIDYDVDLLSFHSKVPAEMESDLLP</sequence>
<accession>A0A8J6K9H7</accession>
<feature type="domain" description="C2H2-type" evidence="3">
    <location>
        <begin position="85"/>
        <end position="114"/>
    </location>
</feature>
<feature type="compositionally biased region" description="Polar residues" evidence="2">
    <location>
        <begin position="149"/>
        <end position="161"/>
    </location>
</feature>
<dbReference type="AlphaFoldDB" id="A0A8J6K9H7"/>
<dbReference type="Gene3D" id="3.30.160.60">
    <property type="entry name" value="Classic Zinc Finger"/>
    <property type="match status" value="1"/>
</dbReference>
<dbReference type="EMBL" id="WNTK01000007">
    <property type="protein sequence ID" value="KAG9480469.1"/>
    <property type="molecule type" value="Genomic_DNA"/>
</dbReference>
<comment type="caution">
    <text evidence="4">The sequence shown here is derived from an EMBL/GenBank/DDBJ whole genome shotgun (WGS) entry which is preliminary data.</text>
</comment>
<dbReference type="SMART" id="SM00355">
    <property type="entry name" value="ZnF_C2H2"/>
    <property type="match status" value="4"/>
</dbReference>
<dbReference type="PANTHER" id="PTHR21695">
    <property type="entry name" value="ZINC FINGER PROTEIN 414"/>
    <property type="match status" value="1"/>
</dbReference>
<keyword evidence="1" id="KW-0863">Zinc-finger</keyword>
<evidence type="ECO:0000256" key="2">
    <source>
        <dbReference type="SAM" id="MobiDB-lite"/>
    </source>
</evidence>
<evidence type="ECO:0000256" key="1">
    <source>
        <dbReference type="PROSITE-ProRule" id="PRU00042"/>
    </source>
</evidence>
<dbReference type="GO" id="GO:0008270">
    <property type="term" value="F:zinc ion binding"/>
    <property type="evidence" value="ECO:0007669"/>
    <property type="project" value="UniProtKB-KW"/>
</dbReference>
<dbReference type="Pfam" id="PF15909">
    <property type="entry name" value="zf-C2H2_8"/>
    <property type="match status" value="1"/>
</dbReference>
<evidence type="ECO:0000259" key="3">
    <source>
        <dbReference type="PROSITE" id="PS50157"/>
    </source>
</evidence>
<dbReference type="InterPro" id="IPR031799">
    <property type="entry name" value="Znf-C2H2_ribbon"/>
</dbReference>
<dbReference type="PROSITE" id="PS50157">
    <property type="entry name" value="ZINC_FINGER_C2H2_2"/>
    <property type="match status" value="2"/>
</dbReference>
<protein>
    <recommendedName>
        <fullName evidence="3">C2H2-type domain-containing protein</fullName>
    </recommendedName>
</protein>
<dbReference type="Proteomes" id="UP000770717">
    <property type="component" value="Unassembled WGS sequence"/>
</dbReference>
<dbReference type="InterPro" id="IPR013087">
    <property type="entry name" value="Znf_C2H2_type"/>
</dbReference>
<feature type="region of interest" description="Disordered" evidence="2">
    <location>
        <begin position="149"/>
        <end position="170"/>
    </location>
</feature>
<reference evidence="4" key="1">
    <citation type="thesis" date="2020" institute="ProQuest LLC" country="789 East Eisenhower Parkway, Ann Arbor, MI, USA">
        <title>Comparative Genomics and Chromosome Evolution.</title>
        <authorList>
            <person name="Mudd A.B."/>
        </authorList>
    </citation>
    <scope>NUCLEOTIDE SEQUENCE</scope>
    <source>
        <strain evidence="4">HN-11 Male</strain>
        <tissue evidence="4">Kidney and liver</tissue>
    </source>
</reference>
<feature type="compositionally biased region" description="Basic residues" evidence="2">
    <location>
        <begin position="39"/>
        <end position="50"/>
    </location>
</feature>
<gene>
    <name evidence="4" type="ORF">GDO78_012107</name>
</gene>
<feature type="region of interest" description="Disordered" evidence="2">
    <location>
        <begin position="1"/>
        <end position="50"/>
    </location>
</feature>
<dbReference type="PANTHER" id="PTHR21695:SF0">
    <property type="entry name" value="ZINC FINGER PROTEIN 414"/>
    <property type="match status" value="1"/>
</dbReference>
<feature type="domain" description="C2H2-type" evidence="3">
    <location>
        <begin position="49"/>
        <end position="78"/>
    </location>
</feature>
<feature type="non-terminal residue" evidence="4">
    <location>
        <position position="360"/>
    </location>
</feature>
<feature type="compositionally biased region" description="Basic and acidic residues" evidence="2">
    <location>
        <begin position="26"/>
        <end position="38"/>
    </location>
</feature>
<evidence type="ECO:0000313" key="5">
    <source>
        <dbReference type="Proteomes" id="UP000770717"/>
    </source>
</evidence>
<keyword evidence="1" id="KW-0479">Metal-binding</keyword>